<dbReference type="FunFam" id="4.10.110.10:FF:000006">
    <property type="entry name" value="Trefoil factor 1"/>
    <property type="match status" value="2"/>
</dbReference>
<feature type="domain" description="P-type" evidence="5">
    <location>
        <begin position="28"/>
        <end position="73"/>
    </location>
</feature>
<dbReference type="GO" id="GO:0005615">
    <property type="term" value="C:extracellular space"/>
    <property type="evidence" value="ECO:0007669"/>
    <property type="project" value="TreeGrafter"/>
</dbReference>
<reference evidence="6" key="2">
    <citation type="submission" date="2025-08" db="UniProtKB">
        <authorList>
            <consortium name="Ensembl"/>
        </authorList>
    </citation>
    <scope>IDENTIFICATION</scope>
</reference>
<dbReference type="PROSITE" id="PS00025">
    <property type="entry name" value="P_TREFOIL_1"/>
    <property type="match status" value="1"/>
</dbReference>
<evidence type="ECO:0000256" key="4">
    <source>
        <dbReference type="PROSITE-ProRule" id="PRU00779"/>
    </source>
</evidence>
<dbReference type="Proteomes" id="UP000694382">
    <property type="component" value="Chromosome 1"/>
</dbReference>
<comment type="subcellular location">
    <subcellularLocation>
        <location evidence="1">Secreted</location>
    </subcellularLocation>
</comment>
<feature type="disulfide bond" evidence="4">
    <location>
        <begin position="91"/>
        <end position="106"/>
    </location>
</feature>
<dbReference type="PANTHER" id="PTHR13826">
    <property type="entry name" value="INTESTINAL TREFOIL FACTOR-RELATED"/>
    <property type="match status" value="1"/>
</dbReference>
<feature type="domain" description="P-type" evidence="5">
    <location>
        <begin position="79"/>
        <end position="122"/>
    </location>
</feature>
<dbReference type="InterPro" id="IPR017994">
    <property type="entry name" value="P_trefoil_chordata"/>
</dbReference>
<dbReference type="CDD" id="cd00111">
    <property type="entry name" value="Trefoil"/>
    <property type="match status" value="2"/>
</dbReference>
<feature type="disulfide bond" evidence="4">
    <location>
        <begin position="101"/>
        <end position="118"/>
    </location>
</feature>
<name>A0A8C3Q7L9_GEOPR</name>
<dbReference type="GO" id="GO:0030277">
    <property type="term" value="P:maintenance of gastrointestinal epithelium"/>
    <property type="evidence" value="ECO:0007669"/>
    <property type="project" value="TreeGrafter"/>
</dbReference>
<dbReference type="InterPro" id="IPR044913">
    <property type="entry name" value="P_trefoil_dom_sf"/>
</dbReference>
<dbReference type="Pfam" id="PF00088">
    <property type="entry name" value="Trefoil"/>
    <property type="match status" value="2"/>
</dbReference>
<evidence type="ECO:0000313" key="6">
    <source>
        <dbReference type="Ensembl" id="ENSCPVP00000008343.1"/>
    </source>
</evidence>
<dbReference type="InterPro" id="IPR017957">
    <property type="entry name" value="P_trefoil_CS"/>
</dbReference>
<proteinExistence type="predicted"/>
<feature type="disulfide bond" evidence="4">
    <location>
        <begin position="42"/>
        <end position="57"/>
    </location>
</feature>
<protein>
    <recommendedName>
        <fullName evidence="5">P-type domain-containing protein</fullName>
    </recommendedName>
</protein>
<evidence type="ECO:0000259" key="5">
    <source>
        <dbReference type="PROSITE" id="PS51448"/>
    </source>
</evidence>
<dbReference type="AlphaFoldDB" id="A0A8C3Q7L9"/>
<evidence type="ECO:0000256" key="1">
    <source>
        <dbReference type="ARBA" id="ARBA00004613"/>
    </source>
</evidence>
<organism evidence="6 7">
    <name type="scientific">Geospiza parvula</name>
    <name type="common">Small tree-finch</name>
    <name type="synonym">Camarhynchus parvulus</name>
    <dbReference type="NCBI Taxonomy" id="87175"/>
    <lineage>
        <taxon>Eukaryota</taxon>
        <taxon>Metazoa</taxon>
        <taxon>Chordata</taxon>
        <taxon>Craniata</taxon>
        <taxon>Vertebrata</taxon>
        <taxon>Euteleostomi</taxon>
        <taxon>Archelosauria</taxon>
        <taxon>Archosauria</taxon>
        <taxon>Dinosauria</taxon>
        <taxon>Saurischia</taxon>
        <taxon>Theropoda</taxon>
        <taxon>Coelurosauria</taxon>
        <taxon>Aves</taxon>
        <taxon>Neognathae</taxon>
        <taxon>Neoaves</taxon>
        <taxon>Telluraves</taxon>
        <taxon>Australaves</taxon>
        <taxon>Passeriformes</taxon>
        <taxon>Thraupidae</taxon>
        <taxon>Camarhynchus</taxon>
    </lineage>
</organism>
<dbReference type="SMART" id="SM00018">
    <property type="entry name" value="PD"/>
    <property type="match status" value="2"/>
</dbReference>
<dbReference type="PROSITE" id="PS51448">
    <property type="entry name" value="P_TREFOIL_2"/>
    <property type="match status" value="2"/>
</dbReference>
<accession>A0A8C3Q7L9</accession>
<keyword evidence="2" id="KW-0964">Secreted</keyword>
<dbReference type="SUPFAM" id="SSF57492">
    <property type="entry name" value="Trefoil"/>
    <property type="match status" value="2"/>
</dbReference>
<feature type="disulfide bond" evidence="4">
    <location>
        <begin position="52"/>
        <end position="69"/>
    </location>
</feature>
<keyword evidence="7" id="KW-1185">Reference proteome</keyword>
<evidence type="ECO:0000256" key="2">
    <source>
        <dbReference type="ARBA" id="ARBA00022525"/>
    </source>
</evidence>
<comment type="caution">
    <text evidence="4">Lacks conserved residue(s) required for the propagation of feature annotation.</text>
</comment>
<dbReference type="PRINTS" id="PR00680">
    <property type="entry name" value="PTREFOIL"/>
</dbReference>
<evidence type="ECO:0000256" key="3">
    <source>
        <dbReference type="ARBA" id="ARBA00023157"/>
    </source>
</evidence>
<keyword evidence="3 4" id="KW-1015">Disulfide bond</keyword>
<feature type="disulfide bond" evidence="4">
    <location>
        <begin position="81"/>
        <end position="107"/>
    </location>
</feature>
<reference evidence="6" key="1">
    <citation type="submission" date="2020-02" db="EMBL/GenBank/DDBJ databases">
        <authorList>
            <person name="Enbody D E."/>
            <person name="Pettersson E M."/>
        </authorList>
    </citation>
    <scope>NUCLEOTIDE SEQUENCE [LARGE SCALE GENOMIC DNA]</scope>
</reference>
<dbReference type="InterPro" id="IPR000519">
    <property type="entry name" value="P_trefoil_dom"/>
</dbReference>
<reference evidence="6" key="3">
    <citation type="submission" date="2025-09" db="UniProtKB">
        <authorList>
            <consortium name="Ensembl"/>
        </authorList>
    </citation>
    <scope>IDENTIFICATION</scope>
</reference>
<dbReference type="Gene3D" id="4.10.110.10">
    <property type="entry name" value="Spasmolytic Protein, domain 1"/>
    <property type="match status" value="2"/>
</dbReference>
<dbReference type="PANTHER" id="PTHR13826:SF14">
    <property type="entry name" value="TREFOIL FACTOR 2"/>
    <property type="match status" value="1"/>
</dbReference>
<evidence type="ECO:0000313" key="7">
    <source>
        <dbReference type="Proteomes" id="UP000694382"/>
    </source>
</evidence>
<dbReference type="Ensembl" id="ENSCPVT00000008665.2">
    <property type="protein sequence ID" value="ENSCPVP00000008343.1"/>
    <property type="gene ID" value="ENSCPVG00000006082.2"/>
</dbReference>
<sequence>MDLKVVCALSITLIIALSTLAEGSAPPSKCQCKVVPRERTNCGYPGISAAECKKIGCCFNASVPSVPWCYNPKPKKVKKVCPNDPYTRINCGYPGIKPRECIRKGCCFRAHPAGVPWCFYHRVVEEGNVPLEMPPVSLWVLLAVSLPCPGLLCCASQRILRCEHKKVAKPKKTSHTESGSVPALPRFGVLCQPENPKV</sequence>